<dbReference type="Proteomes" id="UP000234479">
    <property type="component" value="Unassembled WGS sequence"/>
</dbReference>
<evidence type="ECO:0000259" key="1">
    <source>
        <dbReference type="PROSITE" id="PS51340"/>
    </source>
</evidence>
<dbReference type="SUPFAM" id="SSF50800">
    <property type="entry name" value="PK beta-barrel domain-like"/>
    <property type="match status" value="1"/>
</dbReference>
<feature type="domain" description="MOSC" evidence="1">
    <location>
        <begin position="111"/>
        <end position="253"/>
    </location>
</feature>
<dbReference type="GO" id="GO:0003824">
    <property type="term" value="F:catalytic activity"/>
    <property type="evidence" value="ECO:0007669"/>
    <property type="project" value="InterPro"/>
</dbReference>
<dbReference type="AlphaFoldDB" id="A0A2N5DFV8"/>
<dbReference type="RefSeq" id="WP_101718231.1">
    <property type="nucleotide sequence ID" value="NZ_PJRS01000022.1"/>
</dbReference>
<dbReference type="InterPro" id="IPR011037">
    <property type="entry name" value="Pyrv_Knase-like_insert_dom_sf"/>
</dbReference>
<dbReference type="EMBL" id="PJRS01000022">
    <property type="protein sequence ID" value="PLR24953.1"/>
    <property type="molecule type" value="Genomic_DNA"/>
</dbReference>
<keyword evidence="3" id="KW-1185">Reference proteome</keyword>
<dbReference type="PROSITE" id="PS51340">
    <property type="entry name" value="MOSC"/>
    <property type="match status" value="1"/>
</dbReference>
<evidence type="ECO:0000313" key="3">
    <source>
        <dbReference type="Proteomes" id="UP000234479"/>
    </source>
</evidence>
<sequence length="254" mass="27109">MHAQVASLYRHPVKGFTPERLSTATLEAGACFPCDRLYAVEDGPSGFDTDAPSHLSKMKFTVLAKIPAVAKAHTAYDEASGVLTASAEGLAPFLGDLSSDEGRRGFEAWLAALLGDEAKGPLRVLEGPGAHRFMDSKQGFVSIVNLASVRDLAEKIGRPVDPLRFRANLYVEGWPAWVENGWTGRTVRVGDATAQVLKPIVRCAATHVDPVTAERDIEVVKALFDNYGHTFCGIYLNVTAGGAVGQGDAVAVED</sequence>
<comment type="caution">
    <text evidence="2">The sequence shown here is derived from an EMBL/GenBank/DDBJ whole genome shotgun (WGS) entry which is preliminary data.</text>
</comment>
<accession>A0A2N5DFV8</accession>
<reference evidence="2 3" key="1">
    <citation type="submission" date="2017-12" db="EMBL/GenBank/DDBJ databases">
        <title>The genome sequence of Caulobacter sp. 410.</title>
        <authorList>
            <person name="Gao J."/>
            <person name="Mao X."/>
            <person name="Sun J."/>
        </authorList>
    </citation>
    <scope>NUCLEOTIDE SEQUENCE [LARGE SCALE GENOMIC DNA]</scope>
    <source>
        <strain evidence="2 3">410</strain>
    </source>
</reference>
<protein>
    <submittedName>
        <fullName evidence="2">MOSC domain-containing protein</fullName>
    </submittedName>
</protein>
<dbReference type="GO" id="GO:0030170">
    <property type="term" value="F:pyridoxal phosphate binding"/>
    <property type="evidence" value="ECO:0007669"/>
    <property type="project" value="InterPro"/>
</dbReference>
<dbReference type="Gene3D" id="2.40.33.20">
    <property type="entry name" value="PK beta-barrel domain-like"/>
    <property type="match status" value="1"/>
</dbReference>
<dbReference type="InterPro" id="IPR005303">
    <property type="entry name" value="MOCOS_middle"/>
</dbReference>
<dbReference type="InterPro" id="IPR005302">
    <property type="entry name" value="MoCF_Sase_C"/>
</dbReference>
<dbReference type="GO" id="GO:0030151">
    <property type="term" value="F:molybdenum ion binding"/>
    <property type="evidence" value="ECO:0007669"/>
    <property type="project" value="InterPro"/>
</dbReference>
<evidence type="ECO:0000313" key="2">
    <source>
        <dbReference type="EMBL" id="PLR24953.1"/>
    </source>
</evidence>
<gene>
    <name evidence="2" type="ORF">SGCZBJ_11985</name>
</gene>
<dbReference type="Pfam" id="PF03476">
    <property type="entry name" value="MOSC_N"/>
    <property type="match status" value="1"/>
</dbReference>
<name>A0A2N5DFV8_9CAUL</name>
<dbReference type="OrthoDB" id="581532at2"/>
<dbReference type="Pfam" id="PF03473">
    <property type="entry name" value="MOSC"/>
    <property type="match status" value="1"/>
</dbReference>
<organism evidence="2 3">
    <name type="scientific">Caulobacter zeae</name>
    <dbReference type="NCBI Taxonomy" id="2055137"/>
    <lineage>
        <taxon>Bacteria</taxon>
        <taxon>Pseudomonadati</taxon>
        <taxon>Pseudomonadota</taxon>
        <taxon>Alphaproteobacteria</taxon>
        <taxon>Caulobacterales</taxon>
        <taxon>Caulobacteraceae</taxon>
        <taxon>Caulobacter</taxon>
    </lineage>
</organism>
<proteinExistence type="predicted"/>